<sequence length="250" mass="28876">MTQKMTLEARLFYVGVALMRIIPDRDGYTAIHIVEQNAFVWTRKRKRCGLSTISITCSELFNAMAMNVHLNNSKQVIDIVDIDMHRIRWIELFGSNIHSELSLSINQWLVIESDTNRFYLLETNGELGEIDCTIDNSSRILSIKMLNGNVGLVMCISKQKSQILGSSTNDAFIATHYDLFICNPTDYTTYVDSTFRIHKWENYLLVKKLGQISINDIQMFYSPIHFAQDLEHRLINNVYNHMCQQNKGPN</sequence>
<evidence type="ECO:0000313" key="3">
    <source>
        <dbReference type="EMBL" id="CAF3994813.1"/>
    </source>
</evidence>
<proteinExistence type="predicted"/>
<evidence type="ECO:0000313" key="1">
    <source>
        <dbReference type="EMBL" id="CAF1232166.1"/>
    </source>
</evidence>
<reference evidence="1" key="1">
    <citation type="submission" date="2021-02" db="EMBL/GenBank/DDBJ databases">
        <authorList>
            <person name="Nowell W R."/>
        </authorList>
    </citation>
    <scope>NUCLEOTIDE SEQUENCE</scope>
</reference>
<dbReference type="Proteomes" id="UP000663829">
    <property type="component" value="Unassembled WGS sequence"/>
</dbReference>
<organism evidence="1 5">
    <name type="scientific">Didymodactylos carnosus</name>
    <dbReference type="NCBI Taxonomy" id="1234261"/>
    <lineage>
        <taxon>Eukaryota</taxon>
        <taxon>Metazoa</taxon>
        <taxon>Spiralia</taxon>
        <taxon>Gnathifera</taxon>
        <taxon>Rotifera</taxon>
        <taxon>Eurotatoria</taxon>
        <taxon>Bdelloidea</taxon>
        <taxon>Philodinida</taxon>
        <taxon>Philodinidae</taxon>
        <taxon>Didymodactylos</taxon>
    </lineage>
</organism>
<dbReference type="EMBL" id="CAJOBA010038746">
    <property type="protein sequence ID" value="CAF4066160.1"/>
    <property type="molecule type" value="Genomic_DNA"/>
</dbReference>
<evidence type="ECO:0000313" key="5">
    <source>
        <dbReference type="Proteomes" id="UP000663829"/>
    </source>
</evidence>
<protein>
    <submittedName>
        <fullName evidence="1">Uncharacterized protein</fullName>
    </submittedName>
</protein>
<dbReference type="Proteomes" id="UP000681722">
    <property type="component" value="Unassembled WGS sequence"/>
</dbReference>
<dbReference type="Proteomes" id="UP000682733">
    <property type="component" value="Unassembled WGS sequence"/>
</dbReference>
<name>A0A814YLX0_9BILA</name>
<keyword evidence="5" id="KW-1185">Reference proteome</keyword>
<dbReference type="EMBL" id="CAJNOK010017190">
    <property type="protein sequence ID" value="CAF1259346.1"/>
    <property type="molecule type" value="Genomic_DNA"/>
</dbReference>
<dbReference type="EMBL" id="CAJOBC010009717">
    <property type="protein sequence ID" value="CAF3994813.1"/>
    <property type="molecule type" value="Genomic_DNA"/>
</dbReference>
<evidence type="ECO:0000313" key="4">
    <source>
        <dbReference type="EMBL" id="CAF4066160.1"/>
    </source>
</evidence>
<accession>A0A814YLX0</accession>
<dbReference type="Proteomes" id="UP000677228">
    <property type="component" value="Unassembled WGS sequence"/>
</dbReference>
<dbReference type="AlphaFoldDB" id="A0A814YLX0"/>
<evidence type="ECO:0000313" key="2">
    <source>
        <dbReference type="EMBL" id="CAF1259346.1"/>
    </source>
</evidence>
<dbReference type="EMBL" id="CAJNOQ010009712">
    <property type="protein sequence ID" value="CAF1232166.1"/>
    <property type="molecule type" value="Genomic_DNA"/>
</dbReference>
<gene>
    <name evidence="1" type="ORF">GPM918_LOCUS25230</name>
    <name evidence="2" type="ORF">OVA965_LOCUS26657</name>
    <name evidence="3" type="ORF">SRO942_LOCUS25236</name>
    <name evidence="4" type="ORF">TMI583_LOCUS27399</name>
</gene>
<comment type="caution">
    <text evidence="1">The sequence shown here is derived from an EMBL/GenBank/DDBJ whole genome shotgun (WGS) entry which is preliminary data.</text>
</comment>